<dbReference type="OrthoDB" id="3990054at2759"/>
<dbReference type="AlphaFoldDB" id="A0A9P4IF95"/>
<keyword evidence="2 8" id="KW-0812">Transmembrane</keyword>
<comment type="subcellular location">
    <subcellularLocation>
        <location evidence="1">Endoplasmic reticulum membrane</location>
        <topology evidence="1">Multi-pass membrane protein</topology>
    </subcellularLocation>
</comment>
<evidence type="ECO:0000256" key="3">
    <source>
        <dbReference type="ARBA" id="ARBA00022824"/>
    </source>
</evidence>
<sequence>MASRAAEEEEEASLTFQEIVLSPFRIIFSREVLRVVFNSAILLITGLVLLAAAATVYILFYNSYIPIQGFTRAVHLQFDPTNHHHPFGVVPIGHDVVTAQPYDVHVALNLPRTPENRGAGNFMLDLRLHGPSTSKVSAAVMEAVMGDAAPEVLAHARRPAILTYYTPTLESIRNAIRLPAYLSGWGRDAEVLKISLMEGVVFPRGWKNIPATARLELHSDTKLQVYAASLIFRARFGGLRYLMYNYRLTCFVLFTLVFWAAEVTAVIFFWAILSYLVFPSKSTGRAKIEAKEEDSESGIKAEPGGAAEEDLSEGLSETERTFPTYSRQPPLRYISPAVKEEAEKKDEHGELPAAAVEADDEDEDADFIADDPRPIRGLHSDSGLGTSMESSAARRESVRRRRSGGSGGSGGSGVTDFHDT</sequence>
<dbReference type="GO" id="GO:0006629">
    <property type="term" value="P:lipid metabolic process"/>
    <property type="evidence" value="ECO:0007669"/>
    <property type="project" value="UniProtKB-KW"/>
</dbReference>
<feature type="compositionally biased region" description="Gly residues" evidence="7">
    <location>
        <begin position="404"/>
        <end position="413"/>
    </location>
</feature>
<comment type="caution">
    <text evidence="9">The sequence shown here is derived from an EMBL/GenBank/DDBJ whole genome shotgun (WGS) entry which is preliminary data.</text>
</comment>
<evidence type="ECO:0000256" key="6">
    <source>
        <dbReference type="ARBA" id="ARBA00023136"/>
    </source>
</evidence>
<keyword evidence="6 8" id="KW-0472">Membrane</keyword>
<accession>A0A9P4IF95</accession>
<evidence type="ECO:0008006" key="11">
    <source>
        <dbReference type="Google" id="ProtNLM"/>
    </source>
</evidence>
<organism evidence="9 10">
    <name type="scientific">Rhizodiscina lignyota</name>
    <dbReference type="NCBI Taxonomy" id="1504668"/>
    <lineage>
        <taxon>Eukaryota</taxon>
        <taxon>Fungi</taxon>
        <taxon>Dikarya</taxon>
        <taxon>Ascomycota</taxon>
        <taxon>Pezizomycotina</taxon>
        <taxon>Dothideomycetes</taxon>
        <taxon>Pleosporomycetidae</taxon>
        <taxon>Aulographales</taxon>
        <taxon>Rhizodiscinaceae</taxon>
        <taxon>Rhizodiscina</taxon>
    </lineage>
</organism>
<gene>
    <name evidence="9" type="ORF">NA57DRAFT_77396</name>
</gene>
<evidence type="ECO:0000313" key="10">
    <source>
        <dbReference type="Proteomes" id="UP000799772"/>
    </source>
</evidence>
<dbReference type="PANTHER" id="PTHR21212:SF0">
    <property type="entry name" value="SEIPIN"/>
    <property type="match status" value="1"/>
</dbReference>
<evidence type="ECO:0000256" key="4">
    <source>
        <dbReference type="ARBA" id="ARBA00022989"/>
    </source>
</evidence>
<keyword evidence="3" id="KW-0256">Endoplasmic reticulum</keyword>
<evidence type="ECO:0000256" key="2">
    <source>
        <dbReference type="ARBA" id="ARBA00022692"/>
    </source>
</evidence>
<evidence type="ECO:0000256" key="5">
    <source>
        <dbReference type="ARBA" id="ARBA00023098"/>
    </source>
</evidence>
<name>A0A9P4IF95_9PEZI</name>
<evidence type="ECO:0000256" key="7">
    <source>
        <dbReference type="SAM" id="MobiDB-lite"/>
    </source>
</evidence>
<reference evidence="9" key="1">
    <citation type="journal article" date="2020" name="Stud. Mycol.">
        <title>101 Dothideomycetes genomes: a test case for predicting lifestyles and emergence of pathogens.</title>
        <authorList>
            <person name="Haridas S."/>
            <person name="Albert R."/>
            <person name="Binder M."/>
            <person name="Bloem J."/>
            <person name="Labutti K."/>
            <person name="Salamov A."/>
            <person name="Andreopoulos B."/>
            <person name="Baker S."/>
            <person name="Barry K."/>
            <person name="Bills G."/>
            <person name="Bluhm B."/>
            <person name="Cannon C."/>
            <person name="Castanera R."/>
            <person name="Culley D."/>
            <person name="Daum C."/>
            <person name="Ezra D."/>
            <person name="Gonzalez J."/>
            <person name="Henrissat B."/>
            <person name="Kuo A."/>
            <person name="Liang C."/>
            <person name="Lipzen A."/>
            <person name="Lutzoni F."/>
            <person name="Magnuson J."/>
            <person name="Mondo S."/>
            <person name="Nolan M."/>
            <person name="Ohm R."/>
            <person name="Pangilinan J."/>
            <person name="Park H.-J."/>
            <person name="Ramirez L."/>
            <person name="Alfaro M."/>
            <person name="Sun H."/>
            <person name="Tritt A."/>
            <person name="Yoshinaga Y."/>
            <person name="Zwiers L.-H."/>
            <person name="Turgeon B."/>
            <person name="Goodwin S."/>
            <person name="Spatafora J."/>
            <person name="Crous P."/>
            <person name="Grigoriev I."/>
        </authorList>
    </citation>
    <scope>NUCLEOTIDE SEQUENCE</scope>
    <source>
        <strain evidence="9">CBS 133067</strain>
    </source>
</reference>
<dbReference type="InterPro" id="IPR009617">
    <property type="entry name" value="Seipin"/>
</dbReference>
<dbReference type="GO" id="GO:0140042">
    <property type="term" value="P:lipid droplet formation"/>
    <property type="evidence" value="ECO:0007669"/>
    <property type="project" value="UniProtKB-ARBA"/>
</dbReference>
<dbReference type="CDD" id="cd23995">
    <property type="entry name" value="Seipin_BSCL2_like"/>
    <property type="match status" value="1"/>
</dbReference>
<feature type="region of interest" description="Disordered" evidence="7">
    <location>
        <begin position="289"/>
        <end position="420"/>
    </location>
</feature>
<protein>
    <recommendedName>
        <fullName evidence="11">Seipin</fullName>
    </recommendedName>
</protein>
<feature type="compositionally biased region" description="Acidic residues" evidence="7">
    <location>
        <begin position="357"/>
        <end position="369"/>
    </location>
</feature>
<feature type="transmembrane region" description="Helical" evidence="8">
    <location>
        <begin position="35"/>
        <end position="60"/>
    </location>
</feature>
<dbReference type="Pfam" id="PF06775">
    <property type="entry name" value="Seipin"/>
    <property type="match status" value="1"/>
</dbReference>
<dbReference type="GO" id="GO:0005789">
    <property type="term" value="C:endoplasmic reticulum membrane"/>
    <property type="evidence" value="ECO:0007669"/>
    <property type="project" value="UniProtKB-SubCell"/>
</dbReference>
<dbReference type="EMBL" id="ML978128">
    <property type="protein sequence ID" value="KAF2097141.1"/>
    <property type="molecule type" value="Genomic_DNA"/>
</dbReference>
<evidence type="ECO:0000256" key="1">
    <source>
        <dbReference type="ARBA" id="ARBA00004477"/>
    </source>
</evidence>
<evidence type="ECO:0000313" key="9">
    <source>
        <dbReference type="EMBL" id="KAF2097141.1"/>
    </source>
</evidence>
<keyword evidence="4 8" id="KW-1133">Transmembrane helix</keyword>
<keyword evidence="5" id="KW-0443">Lipid metabolism</keyword>
<feature type="compositionally biased region" description="Basic and acidic residues" evidence="7">
    <location>
        <begin position="338"/>
        <end position="350"/>
    </location>
</feature>
<evidence type="ECO:0000256" key="8">
    <source>
        <dbReference type="SAM" id="Phobius"/>
    </source>
</evidence>
<dbReference type="Proteomes" id="UP000799772">
    <property type="component" value="Unassembled WGS sequence"/>
</dbReference>
<proteinExistence type="predicted"/>
<dbReference type="PANTHER" id="PTHR21212">
    <property type="entry name" value="BERNARDINELLI-SEIP CONGENITAL LIPODYSTROPHY 2 HOMOLOG BSCL2 PROTEIN"/>
    <property type="match status" value="1"/>
</dbReference>
<feature type="transmembrane region" description="Helical" evidence="8">
    <location>
        <begin position="251"/>
        <end position="278"/>
    </location>
</feature>
<keyword evidence="10" id="KW-1185">Reference proteome</keyword>